<name>A0ABT8LHU8_9BACT</name>
<dbReference type="Proteomes" id="UP001172083">
    <property type="component" value="Unassembled WGS sequence"/>
</dbReference>
<gene>
    <name evidence="2" type="ORF">QQ020_35110</name>
</gene>
<protein>
    <submittedName>
        <fullName evidence="2">Uncharacterized protein</fullName>
    </submittedName>
</protein>
<reference evidence="2" key="1">
    <citation type="submission" date="2023-06" db="EMBL/GenBank/DDBJ databases">
        <title>Genomic of Agaribacillus aureum.</title>
        <authorList>
            <person name="Wang G."/>
        </authorList>
    </citation>
    <scope>NUCLEOTIDE SEQUENCE</scope>
    <source>
        <strain evidence="2">BMA12</strain>
    </source>
</reference>
<dbReference type="EMBL" id="JAUJEB010000015">
    <property type="protein sequence ID" value="MDN5217357.1"/>
    <property type="molecule type" value="Genomic_DNA"/>
</dbReference>
<keyword evidence="1" id="KW-0812">Transmembrane</keyword>
<accession>A0ABT8LHU8</accession>
<evidence type="ECO:0000313" key="3">
    <source>
        <dbReference type="Proteomes" id="UP001172083"/>
    </source>
</evidence>
<keyword evidence="3" id="KW-1185">Reference proteome</keyword>
<keyword evidence="1" id="KW-0472">Membrane</keyword>
<comment type="caution">
    <text evidence="2">The sequence shown here is derived from an EMBL/GenBank/DDBJ whole genome shotgun (WGS) entry which is preliminary data.</text>
</comment>
<organism evidence="2 3">
    <name type="scientific">Agaribacillus aureus</name>
    <dbReference type="NCBI Taxonomy" id="3051825"/>
    <lineage>
        <taxon>Bacteria</taxon>
        <taxon>Pseudomonadati</taxon>
        <taxon>Bacteroidota</taxon>
        <taxon>Cytophagia</taxon>
        <taxon>Cytophagales</taxon>
        <taxon>Splendidivirgaceae</taxon>
        <taxon>Agaribacillus</taxon>
    </lineage>
</organism>
<evidence type="ECO:0000256" key="1">
    <source>
        <dbReference type="SAM" id="Phobius"/>
    </source>
</evidence>
<sequence>MNDIKIIEVLFDEDQWTFSFVLNTWIIVIIAAGYLLVRWLIKKYRKGHVTEDIIPVKLTYELGGAAIEYQITRNYQHVEIAHKIYIELITRKAAIKIDQQRDVIVEIYNSWYALFQTTREELKKISGELLWKNTSSASLIGLLSDILNKGLRPHLTEYQAKFRKWYQEEIDKTENIGKTPQAIQEEYPDYDQLISSMTEVNQVLIDYAEELKKIINGS</sequence>
<dbReference type="RefSeq" id="WP_346762693.1">
    <property type="nucleotide sequence ID" value="NZ_JAUJEB010000015.1"/>
</dbReference>
<proteinExistence type="predicted"/>
<evidence type="ECO:0000313" key="2">
    <source>
        <dbReference type="EMBL" id="MDN5217357.1"/>
    </source>
</evidence>
<keyword evidence="1" id="KW-1133">Transmembrane helix</keyword>
<feature type="transmembrane region" description="Helical" evidence="1">
    <location>
        <begin position="20"/>
        <end position="41"/>
    </location>
</feature>